<sequence>MPQPHSPSFLFCQEQHHHLLSLLSKEKPTHFSLSPRHHALRFISTLSNFHAFSPLTTVLAVNYFHRFAATLTLHIDKPWITHLAALACVSLAAKLHETHVPLLFHLQMEESEFVFEAKTIQRMELVVLSTLQWRMNPVTPVSFFQHILTTLPIIDHREFLCRCQRVLLSVIADSRVMSYLPSILAAAIMMHVIKEIEPFNATEYRIQIIGLLKSSEEQVNECYKLVLRRLVCCDDNGIHNLGQRCKRLSEPCSPAGIIDASFSCECSSDSWTVASVSVEPVFKRSKVQE</sequence>
<evidence type="ECO:0000259" key="8">
    <source>
        <dbReference type="SMART" id="SM00385"/>
    </source>
</evidence>
<dbReference type="Gramene" id="C.cajan_24530.t">
    <property type="protein sequence ID" value="C.cajan_24530.t"/>
    <property type="gene ID" value="C.cajan_24530"/>
</dbReference>
<evidence type="ECO:0000256" key="1">
    <source>
        <dbReference type="ARBA" id="ARBA00009065"/>
    </source>
</evidence>
<dbReference type="PANTHER" id="PTHR10177">
    <property type="entry name" value="CYCLINS"/>
    <property type="match status" value="1"/>
</dbReference>
<evidence type="ECO:0000256" key="7">
    <source>
        <dbReference type="RuleBase" id="RU000383"/>
    </source>
</evidence>
<organism evidence="10 11">
    <name type="scientific">Cajanus cajan</name>
    <name type="common">Pigeon pea</name>
    <name type="synonym">Cajanus indicus</name>
    <dbReference type="NCBI Taxonomy" id="3821"/>
    <lineage>
        <taxon>Eukaryota</taxon>
        <taxon>Viridiplantae</taxon>
        <taxon>Streptophyta</taxon>
        <taxon>Embryophyta</taxon>
        <taxon>Tracheophyta</taxon>
        <taxon>Spermatophyta</taxon>
        <taxon>Magnoliopsida</taxon>
        <taxon>eudicotyledons</taxon>
        <taxon>Gunneridae</taxon>
        <taxon>Pentapetalae</taxon>
        <taxon>rosids</taxon>
        <taxon>fabids</taxon>
        <taxon>Fabales</taxon>
        <taxon>Fabaceae</taxon>
        <taxon>Papilionoideae</taxon>
        <taxon>50 kb inversion clade</taxon>
        <taxon>NPAAA clade</taxon>
        <taxon>indigoferoid/millettioid clade</taxon>
        <taxon>Phaseoleae</taxon>
        <taxon>Cajanus</taxon>
    </lineage>
</organism>
<keyword evidence="5" id="KW-0131">Cell cycle</keyword>
<evidence type="ECO:0000259" key="9">
    <source>
        <dbReference type="SMART" id="SM01332"/>
    </source>
</evidence>
<keyword evidence="4 7" id="KW-0195">Cyclin</keyword>
<evidence type="ECO:0000256" key="3">
    <source>
        <dbReference type="ARBA" id="ARBA00022618"/>
    </source>
</evidence>
<dbReference type="OMA" id="PWITHLA"/>
<dbReference type="OrthoDB" id="5590282at2759"/>
<keyword evidence="11" id="KW-1185">Reference proteome</keyword>
<dbReference type="FunFam" id="1.10.472.10:FF:000060">
    <property type="entry name" value="D6-type cyclin"/>
    <property type="match status" value="1"/>
</dbReference>
<dbReference type="InterPro" id="IPR004367">
    <property type="entry name" value="Cyclin_C-dom"/>
</dbReference>
<dbReference type="EMBL" id="KQ483424">
    <property type="protein sequence ID" value="KYP52441.1"/>
    <property type="molecule type" value="Genomic_DNA"/>
</dbReference>
<evidence type="ECO:0000256" key="5">
    <source>
        <dbReference type="ARBA" id="ARBA00023306"/>
    </source>
</evidence>
<dbReference type="SMART" id="SM01332">
    <property type="entry name" value="Cyclin_C"/>
    <property type="match status" value="1"/>
</dbReference>
<evidence type="ECO:0000256" key="6">
    <source>
        <dbReference type="ARBA" id="ARBA00032263"/>
    </source>
</evidence>
<evidence type="ECO:0000313" key="10">
    <source>
        <dbReference type="EMBL" id="KYP52441.1"/>
    </source>
</evidence>
<dbReference type="InterPro" id="IPR036915">
    <property type="entry name" value="Cyclin-like_sf"/>
</dbReference>
<evidence type="ECO:0000313" key="11">
    <source>
        <dbReference type="Proteomes" id="UP000075243"/>
    </source>
</evidence>
<dbReference type="InterPro" id="IPR006671">
    <property type="entry name" value="Cyclin_N"/>
</dbReference>
<dbReference type="SUPFAM" id="SSF47954">
    <property type="entry name" value="Cyclin-like"/>
    <property type="match status" value="2"/>
</dbReference>
<dbReference type="CDD" id="cd20543">
    <property type="entry name" value="CYCLIN_AtCycD-like_rpt1"/>
    <property type="match status" value="1"/>
</dbReference>
<evidence type="ECO:0000256" key="4">
    <source>
        <dbReference type="ARBA" id="ARBA00023127"/>
    </source>
</evidence>
<protein>
    <recommendedName>
        <fullName evidence="6">B-like cyclin</fullName>
    </recommendedName>
</protein>
<dbReference type="CDD" id="cd20544">
    <property type="entry name" value="CYCLIN_AtCycD-like_rpt2"/>
    <property type="match status" value="1"/>
</dbReference>
<feature type="domain" description="Cyclin-like" evidence="8">
    <location>
        <begin position="41"/>
        <end position="129"/>
    </location>
</feature>
<reference evidence="10" key="1">
    <citation type="journal article" date="2012" name="Nat. Biotechnol.">
        <title>Draft genome sequence of pigeonpea (Cajanus cajan), an orphan legume crop of resource-poor farmers.</title>
        <authorList>
            <person name="Varshney R.K."/>
            <person name="Chen W."/>
            <person name="Li Y."/>
            <person name="Bharti A.K."/>
            <person name="Saxena R.K."/>
            <person name="Schlueter J.A."/>
            <person name="Donoghue M.T."/>
            <person name="Azam S."/>
            <person name="Fan G."/>
            <person name="Whaley A.M."/>
            <person name="Farmer A.D."/>
            <person name="Sheridan J."/>
            <person name="Iwata A."/>
            <person name="Tuteja R."/>
            <person name="Penmetsa R.V."/>
            <person name="Wu W."/>
            <person name="Upadhyaya H.D."/>
            <person name="Yang S.P."/>
            <person name="Shah T."/>
            <person name="Saxena K.B."/>
            <person name="Michael T."/>
            <person name="McCombie W.R."/>
            <person name="Yang B."/>
            <person name="Zhang G."/>
            <person name="Yang H."/>
            <person name="Wang J."/>
            <person name="Spillane C."/>
            <person name="Cook D.R."/>
            <person name="May G.D."/>
            <person name="Xu X."/>
            <person name="Jackson S.A."/>
        </authorList>
    </citation>
    <scope>NUCLEOTIDE SEQUENCE [LARGE SCALE GENOMIC DNA]</scope>
</reference>
<dbReference type="Pfam" id="PF00134">
    <property type="entry name" value="Cyclin_N"/>
    <property type="match status" value="1"/>
</dbReference>
<name>A0A151SCF7_CAJCA</name>
<comment type="subunit">
    <text evidence="2">Interacts with the CDC2 protein kinase to form a serine/threonine kinase holoenzyme complex also known as maturation promoting factor (MPF). The cyclin subunit imparts substrate specificity to the complex.</text>
</comment>
<dbReference type="STRING" id="3821.A0A151SCF7"/>
<gene>
    <name evidence="10" type="ORF">KK1_025746</name>
</gene>
<dbReference type="GO" id="GO:0051301">
    <property type="term" value="P:cell division"/>
    <property type="evidence" value="ECO:0007669"/>
    <property type="project" value="UniProtKB-KW"/>
</dbReference>
<dbReference type="SMART" id="SM00385">
    <property type="entry name" value="CYCLIN"/>
    <property type="match status" value="2"/>
</dbReference>
<dbReference type="Pfam" id="PF02984">
    <property type="entry name" value="Cyclin_C"/>
    <property type="match status" value="1"/>
</dbReference>
<dbReference type="InterPro" id="IPR039361">
    <property type="entry name" value="Cyclin"/>
</dbReference>
<dbReference type="AlphaFoldDB" id="A0A151SCF7"/>
<dbReference type="Proteomes" id="UP000075243">
    <property type="component" value="Unassembled WGS sequence"/>
</dbReference>
<dbReference type="InterPro" id="IPR013763">
    <property type="entry name" value="Cyclin-like_dom"/>
</dbReference>
<feature type="domain" description="Cyclin C-terminal" evidence="9">
    <location>
        <begin position="138"/>
        <end position="256"/>
    </location>
</feature>
<evidence type="ECO:0000256" key="2">
    <source>
        <dbReference type="ARBA" id="ARBA00011177"/>
    </source>
</evidence>
<proteinExistence type="inferred from homology"/>
<accession>A0A151SCF7</accession>
<dbReference type="Gene3D" id="1.10.472.10">
    <property type="entry name" value="Cyclin-like"/>
    <property type="match status" value="2"/>
</dbReference>
<comment type="similarity">
    <text evidence="1">Belongs to the cyclin family. Cyclin D subfamily.</text>
</comment>
<keyword evidence="3" id="KW-0132">Cell division</keyword>
<feature type="domain" description="Cyclin-like" evidence="8">
    <location>
        <begin position="142"/>
        <end position="228"/>
    </location>
</feature>